<accession>A0A4Y2GMD6</accession>
<feature type="transmembrane region" description="Helical" evidence="1">
    <location>
        <begin position="79"/>
        <end position="102"/>
    </location>
</feature>
<protein>
    <submittedName>
        <fullName evidence="2">Neural-cadherin</fullName>
    </submittedName>
</protein>
<keyword evidence="1" id="KW-0472">Membrane</keyword>
<gene>
    <name evidence="2" type="primary">CadN_5</name>
    <name evidence="2" type="ORF">AVEN_18724_1</name>
</gene>
<sequence>MEQPGLSCRCGKPPPFIPVSLLWLSRGRPSTLMVLPRSSGPLSLHAKCNRFFFSDAEDAFTGSSSGSLLCLLWPEEGDLAGTFFFLARLSTVFWFALLSWIIR</sequence>
<reference evidence="2 3" key="1">
    <citation type="journal article" date="2019" name="Sci. Rep.">
        <title>Orb-weaving spider Araneus ventricosus genome elucidates the spidroin gene catalogue.</title>
        <authorList>
            <person name="Kono N."/>
            <person name="Nakamura H."/>
            <person name="Ohtoshi R."/>
            <person name="Moran D.A.P."/>
            <person name="Shinohara A."/>
            <person name="Yoshida Y."/>
            <person name="Fujiwara M."/>
            <person name="Mori M."/>
            <person name="Tomita M."/>
            <person name="Arakawa K."/>
        </authorList>
    </citation>
    <scope>NUCLEOTIDE SEQUENCE [LARGE SCALE GENOMIC DNA]</scope>
</reference>
<evidence type="ECO:0000256" key="1">
    <source>
        <dbReference type="SAM" id="Phobius"/>
    </source>
</evidence>
<organism evidence="2 3">
    <name type="scientific">Araneus ventricosus</name>
    <name type="common">Orbweaver spider</name>
    <name type="synonym">Epeira ventricosa</name>
    <dbReference type="NCBI Taxonomy" id="182803"/>
    <lineage>
        <taxon>Eukaryota</taxon>
        <taxon>Metazoa</taxon>
        <taxon>Ecdysozoa</taxon>
        <taxon>Arthropoda</taxon>
        <taxon>Chelicerata</taxon>
        <taxon>Arachnida</taxon>
        <taxon>Araneae</taxon>
        <taxon>Araneomorphae</taxon>
        <taxon>Entelegynae</taxon>
        <taxon>Araneoidea</taxon>
        <taxon>Araneidae</taxon>
        <taxon>Araneus</taxon>
    </lineage>
</organism>
<keyword evidence="1" id="KW-1133">Transmembrane helix</keyword>
<dbReference type="AlphaFoldDB" id="A0A4Y2GMD6"/>
<feature type="non-terminal residue" evidence="2">
    <location>
        <position position="103"/>
    </location>
</feature>
<dbReference type="Proteomes" id="UP000499080">
    <property type="component" value="Unassembled WGS sequence"/>
</dbReference>
<keyword evidence="3" id="KW-1185">Reference proteome</keyword>
<proteinExistence type="predicted"/>
<evidence type="ECO:0000313" key="2">
    <source>
        <dbReference type="EMBL" id="GBM53956.1"/>
    </source>
</evidence>
<keyword evidence="1" id="KW-0812">Transmembrane</keyword>
<name>A0A4Y2GMD6_ARAVE</name>
<comment type="caution">
    <text evidence="2">The sequence shown here is derived from an EMBL/GenBank/DDBJ whole genome shotgun (WGS) entry which is preliminary data.</text>
</comment>
<evidence type="ECO:0000313" key="3">
    <source>
        <dbReference type="Proteomes" id="UP000499080"/>
    </source>
</evidence>
<dbReference type="EMBL" id="BGPR01001439">
    <property type="protein sequence ID" value="GBM53956.1"/>
    <property type="molecule type" value="Genomic_DNA"/>
</dbReference>